<dbReference type="AlphaFoldDB" id="A0A1T4JK30"/>
<dbReference type="RefSeq" id="WP_078808620.1">
    <property type="nucleotide sequence ID" value="NZ_FUWM01000003.1"/>
</dbReference>
<name>A0A1T4JK30_9FIRM</name>
<gene>
    <name evidence="1" type="ORF">SAMN02745118_00078</name>
</gene>
<dbReference type="Pfam" id="PF19777">
    <property type="entry name" value="DUF6263"/>
    <property type="match status" value="1"/>
</dbReference>
<dbReference type="Proteomes" id="UP000190625">
    <property type="component" value="Unassembled WGS sequence"/>
</dbReference>
<organism evidence="1 2">
    <name type="scientific">Selenihalanaerobacter shriftii</name>
    <dbReference type="NCBI Taxonomy" id="142842"/>
    <lineage>
        <taxon>Bacteria</taxon>
        <taxon>Bacillati</taxon>
        <taxon>Bacillota</taxon>
        <taxon>Clostridia</taxon>
        <taxon>Halanaerobiales</taxon>
        <taxon>Halobacteroidaceae</taxon>
        <taxon>Selenihalanaerobacter</taxon>
    </lineage>
</organism>
<evidence type="ECO:0000313" key="2">
    <source>
        <dbReference type="Proteomes" id="UP000190625"/>
    </source>
</evidence>
<sequence>MKNKKIICLILVLALTITLSYATIAKKVERKYDLGVKFEKGVEYKLNSSIYQKVNQQMLGKNMAMEQTFDIGYTLKVKDIDSKNNYNLVMKYTKMDLQIKNIQNGSQGINSQELNQKLNNEMKKISKAFLNKKITITVSNKGNIINIEGYEKLVEEILSDMEDNTMKEKVLKRIINKNFIKRNWKQPMGYLPDHSVSIGESWENKFKMTDPLDITIITSYTLKDVKDDKIIIDSNSNIDVGNIEFKQEGMELASNFNGNQTGEIILDREYNWIDVATFNQSISGKISVGMKNQDFKLPVKIEMTTDGKLVGEYTAPSAFQKIINKIRFW</sequence>
<keyword evidence="2" id="KW-1185">Reference proteome</keyword>
<dbReference type="OrthoDB" id="3034330at2"/>
<dbReference type="EMBL" id="FUWM01000003">
    <property type="protein sequence ID" value="SJZ30535.1"/>
    <property type="molecule type" value="Genomic_DNA"/>
</dbReference>
<evidence type="ECO:0000313" key="1">
    <source>
        <dbReference type="EMBL" id="SJZ30535.1"/>
    </source>
</evidence>
<reference evidence="2" key="1">
    <citation type="submission" date="2017-02" db="EMBL/GenBank/DDBJ databases">
        <authorList>
            <person name="Varghese N."/>
            <person name="Submissions S."/>
        </authorList>
    </citation>
    <scope>NUCLEOTIDE SEQUENCE [LARGE SCALE GENOMIC DNA]</scope>
    <source>
        <strain evidence="2">ATCC BAA-73</strain>
    </source>
</reference>
<protein>
    <submittedName>
        <fullName evidence="1">Uncharacterized protein</fullName>
    </submittedName>
</protein>
<dbReference type="InterPro" id="IPR046230">
    <property type="entry name" value="DUF6263"/>
</dbReference>
<proteinExistence type="predicted"/>
<accession>A0A1T4JK30</accession>